<keyword evidence="2" id="KW-0472">Membrane</keyword>
<evidence type="ECO:0000256" key="1">
    <source>
        <dbReference type="SAM" id="MobiDB-lite"/>
    </source>
</evidence>
<dbReference type="PANTHER" id="PTHR28013:SF4">
    <property type="entry name" value="MARVEL DOMAIN-CONTAINING PROTEIN"/>
    <property type="match status" value="1"/>
</dbReference>
<feature type="compositionally biased region" description="Low complexity" evidence="1">
    <location>
        <begin position="385"/>
        <end position="396"/>
    </location>
</feature>
<dbReference type="GO" id="GO:0005886">
    <property type="term" value="C:plasma membrane"/>
    <property type="evidence" value="ECO:0007669"/>
    <property type="project" value="InterPro"/>
</dbReference>
<dbReference type="GO" id="GO:0032153">
    <property type="term" value="C:cell division site"/>
    <property type="evidence" value="ECO:0007669"/>
    <property type="project" value="TreeGrafter"/>
</dbReference>
<proteinExistence type="predicted"/>
<dbReference type="OrthoDB" id="3365245at2759"/>
<evidence type="ECO:0000313" key="3">
    <source>
        <dbReference type="EMBL" id="CEQ42887.1"/>
    </source>
</evidence>
<feature type="non-terminal residue" evidence="3">
    <location>
        <position position="1"/>
    </location>
</feature>
<feature type="transmembrane region" description="Helical" evidence="2">
    <location>
        <begin position="124"/>
        <end position="147"/>
    </location>
</feature>
<name>A0A0D6ERZ6_SPOSA</name>
<accession>A0A0D6ERZ6</accession>
<feature type="transmembrane region" description="Helical" evidence="2">
    <location>
        <begin position="12"/>
        <end position="30"/>
    </location>
</feature>
<dbReference type="InterPro" id="IPR051380">
    <property type="entry name" value="pH-response_reg_palI/RIM9"/>
</dbReference>
<feature type="transmembrane region" description="Helical" evidence="2">
    <location>
        <begin position="87"/>
        <end position="112"/>
    </location>
</feature>
<keyword evidence="4" id="KW-1185">Reference proteome</keyword>
<keyword evidence="2" id="KW-1133">Transmembrane helix</keyword>
<dbReference type="Proteomes" id="UP000243876">
    <property type="component" value="Unassembled WGS sequence"/>
</dbReference>
<feature type="compositionally biased region" description="Polar residues" evidence="1">
    <location>
        <begin position="454"/>
        <end position="464"/>
    </location>
</feature>
<reference evidence="4" key="1">
    <citation type="submission" date="2015-02" db="EMBL/GenBank/DDBJ databases">
        <authorList>
            <person name="Gon?alves P."/>
        </authorList>
    </citation>
    <scope>NUCLEOTIDE SEQUENCE [LARGE SCALE GENOMIC DNA]</scope>
</reference>
<dbReference type="InterPro" id="IPR009571">
    <property type="entry name" value="SUR7/Rim9-like_fungi"/>
</dbReference>
<protein>
    <submittedName>
        <fullName evidence="3">SPOSA6832_04755-mRNA-1:cds</fullName>
    </submittedName>
</protein>
<dbReference type="Pfam" id="PF06687">
    <property type="entry name" value="SUR7"/>
    <property type="match status" value="1"/>
</dbReference>
<dbReference type="EMBL" id="CENE01000039">
    <property type="protein sequence ID" value="CEQ42887.1"/>
    <property type="molecule type" value="Genomic_DNA"/>
</dbReference>
<evidence type="ECO:0000256" key="2">
    <source>
        <dbReference type="SAM" id="Phobius"/>
    </source>
</evidence>
<dbReference type="PANTHER" id="PTHR28013">
    <property type="entry name" value="PROTEIN DCV1-RELATED"/>
    <property type="match status" value="1"/>
</dbReference>
<feature type="transmembrane region" description="Helical" evidence="2">
    <location>
        <begin position="167"/>
        <end position="191"/>
    </location>
</feature>
<gene>
    <name evidence="3" type="primary">SPOSA6832_04755</name>
</gene>
<evidence type="ECO:0000313" key="4">
    <source>
        <dbReference type="Proteomes" id="UP000243876"/>
    </source>
</evidence>
<sequence length="541" mass="56968">MGIRPATPGTLVVIAATILLILVSVSTPLLKSIYFLKATIDASIDGTDVSGTVTLGAWGYCVGSTCSTPKLGYSLALTGISTSVLKWITYLMVLHPIAAAFGVVSVIFGLLAHIRGFAGTALTTCFASFAATFASLAFIFDIVVFVIAKQRIQSSDVGGNAQLGPAIWMTLVALILFTFSGCFFGCGACVIRKRRADRVASEKNRPLPDEEYGSKMRAEAFAAHERDQAEMSKGASLPTFFEREQIPLNSLAAVDYEDDGGYHPTPYPPPAHAYGNGAPSIISGVGEGYGRRNPAGPGMPVSLSPDTSYSTLPATAAGVAGGAASRLAPEARLNRGYGSAVDDHRHNSATTEPFVGMYFPPANSTSPPPVSIHQHEPRGYPSYVGPPANGGASAAPMPVPQVHLHAPRDPSQLSPTAATGGAYPPYPPAVATPIPTSHSSAEKSAYVPQLHQPYLSSASPSSAHLQPAPPPQQFYVQNPSAPSEYASSLQAPTYYTHDQPQPSAQDYRDPYEGTAGLAYNPPQNTVDQYGAYGYDTAPRRY</sequence>
<feature type="compositionally biased region" description="Polar residues" evidence="1">
    <location>
        <begin position="474"/>
        <end position="504"/>
    </location>
</feature>
<dbReference type="GO" id="GO:0035838">
    <property type="term" value="C:growing cell tip"/>
    <property type="evidence" value="ECO:0007669"/>
    <property type="project" value="TreeGrafter"/>
</dbReference>
<organism evidence="3 4">
    <name type="scientific">Sporidiobolus salmonicolor</name>
    <name type="common">Yeast-like fungus</name>
    <name type="synonym">Sporobolomyces salmonicolor</name>
    <dbReference type="NCBI Taxonomy" id="5005"/>
    <lineage>
        <taxon>Eukaryota</taxon>
        <taxon>Fungi</taxon>
        <taxon>Dikarya</taxon>
        <taxon>Basidiomycota</taxon>
        <taxon>Pucciniomycotina</taxon>
        <taxon>Microbotryomycetes</taxon>
        <taxon>Sporidiobolales</taxon>
        <taxon>Sporidiobolaceae</taxon>
        <taxon>Sporobolomyces</taxon>
    </lineage>
</organism>
<feature type="region of interest" description="Disordered" evidence="1">
    <location>
        <begin position="338"/>
        <end position="541"/>
    </location>
</feature>
<dbReference type="AlphaFoldDB" id="A0A0D6ERZ6"/>
<keyword evidence="2" id="KW-0812">Transmembrane</keyword>